<reference evidence="1" key="1">
    <citation type="journal article" date="2018" name="Data Brief">
        <title>Genome sequence data from 17 accessions of Ensete ventricosum, a staple food crop for millions in Ethiopia.</title>
        <authorList>
            <person name="Yemataw Z."/>
            <person name="Muzemil S."/>
            <person name="Ambachew D."/>
            <person name="Tripathi L."/>
            <person name="Tesfaye K."/>
            <person name="Chala A."/>
            <person name="Farbos A."/>
            <person name="O'Neill P."/>
            <person name="Moore K."/>
            <person name="Grant M."/>
            <person name="Studholme D.J."/>
        </authorList>
    </citation>
    <scope>NUCLEOTIDE SEQUENCE [LARGE SCALE GENOMIC DNA]</scope>
    <source>
        <tissue evidence="1">Leaf</tissue>
    </source>
</reference>
<dbReference type="EMBL" id="KV876400">
    <property type="protein sequence ID" value="RZR74804.1"/>
    <property type="molecule type" value="Genomic_DNA"/>
</dbReference>
<protein>
    <submittedName>
        <fullName evidence="1">Uncharacterized protein</fullName>
    </submittedName>
</protein>
<dbReference type="Proteomes" id="UP000290560">
    <property type="component" value="Unassembled WGS sequence"/>
</dbReference>
<sequence>MSTAELSVLRTGHADGKFIDCCRARFSSPCAVHKSQCVKDSSSLACLNMS</sequence>
<organism evidence="1">
    <name type="scientific">Ensete ventricosum</name>
    <name type="common">Abyssinian banana</name>
    <name type="synonym">Musa ensete</name>
    <dbReference type="NCBI Taxonomy" id="4639"/>
    <lineage>
        <taxon>Eukaryota</taxon>
        <taxon>Viridiplantae</taxon>
        <taxon>Streptophyta</taxon>
        <taxon>Embryophyta</taxon>
        <taxon>Tracheophyta</taxon>
        <taxon>Spermatophyta</taxon>
        <taxon>Magnoliopsida</taxon>
        <taxon>Liliopsida</taxon>
        <taxon>Zingiberales</taxon>
        <taxon>Musaceae</taxon>
        <taxon>Ensete</taxon>
    </lineage>
</organism>
<evidence type="ECO:0000313" key="1">
    <source>
        <dbReference type="EMBL" id="RZR74804.1"/>
    </source>
</evidence>
<proteinExistence type="predicted"/>
<gene>
    <name evidence="1" type="ORF">BHM03_00043814</name>
</gene>
<name>A0A445MKK1_ENSVE</name>
<accession>A0A445MKK1</accession>
<dbReference type="AlphaFoldDB" id="A0A445MKK1"/>